<dbReference type="SMART" id="SM00829">
    <property type="entry name" value="PKS_ER"/>
    <property type="match status" value="1"/>
</dbReference>
<dbReference type="GO" id="GO:0016651">
    <property type="term" value="F:oxidoreductase activity, acting on NAD(P)H"/>
    <property type="evidence" value="ECO:0007669"/>
    <property type="project" value="TreeGrafter"/>
</dbReference>
<dbReference type="InterPro" id="IPR013149">
    <property type="entry name" value="ADH-like_C"/>
</dbReference>
<dbReference type="Proteomes" id="UP000199181">
    <property type="component" value="Unassembled WGS sequence"/>
</dbReference>
<dbReference type="Gene3D" id="3.90.180.10">
    <property type="entry name" value="Medium-chain alcohol dehydrogenases, catalytic domain"/>
    <property type="match status" value="1"/>
</dbReference>
<reference evidence="5" key="1">
    <citation type="submission" date="2016-10" db="EMBL/GenBank/DDBJ databases">
        <authorList>
            <person name="Varghese N."/>
            <person name="Submissions S."/>
        </authorList>
    </citation>
    <scope>NUCLEOTIDE SEQUENCE [LARGE SCALE GENOMIC DNA]</scope>
    <source>
        <strain evidence="5">DSM 16858</strain>
    </source>
</reference>
<name>A0A1I0FC13_9BACT</name>
<keyword evidence="5" id="KW-1185">Reference proteome</keyword>
<keyword evidence="1" id="KW-0521">NADP</keyword>
<dbReference type="Gene3D" id="3.40.50.720">
    <property type="entry name" value="NAD(P)-binding Rossmann-like Domain"/>
    <property type="match status" value="1"/>
</dbReference>
<evidence type="ECO:0000259" key="3">
    <source>
        <dbReference type="SMART" id="SM00829"/>
    </source>
</evidence>
<keyword evidence="2" id="KW-0560">Oxidoreductase</keyword>
<evidence type="ECO:0000313" key="5">
    <source>
        <dbReference type="Proteomes" id="UP000199181"/>
    </source>
</evidence>
<organism evidence="4 5">
    <name type="scientific">Stigmatella erecta</name>
    <dbReference type="NCBI Taxonomy" id="83460"/>
    <lineage>
        <taxon>Bacteria</taxon>
        <taxon>Pseudomonadati</taxon>
        <taxon>Myxococcota</taxon>
        <taxon>Myxococcia</taxon>
        <taxon>Myxococcales</taxon>
        <taxon>Cystobacterineae</taxon>
        <taxon>Archangiaceae</taxon>
        <taxon>Stigmatella</taxon>
    </lineage>
</organism>
<evidence type="ECO:0000256" key="1">
    <source>
        <dbReference type="ARBA" id="ARBA00022857"/>
    </source>
</evidence>
<dbReference type="InterPro" id="IPR020843">
    <property type="entry name" value="ER"/>
</dbReference>
<dbReference type="InterPro" id="IPR013154">
    <property type="entry name" value="ADH-like_N"/>
</dbReference>
<proteinExistence type="predicted"/>
<evidence type="ECO:0000313" key="4">
    <source>
        <dbReference type="EMBL" id="SET55479.1"/>
    </source>
</evidence>
<dbReference type="SUPFAM" id="SSF51735">
    <property type="entry name" value="NAD(P)-binding Rossmann-fold domains"/>
    <property type="match status" value="1"/>
</dbReference>
<dbReference type="Pfam" id="PF08240">
    <property type="entry name" value="ADH_N"/>
    <property type="match status" value="1"/>
</dbReference>
<accession>A0A1I0FC13</accession>
<dbReference type="PANTHER" id="PTHR48106:SF18">
    <property type="entry name" value="QUINONE OXIDOREDUCTASE PIG3"/>
    <property type="match status" value="1"/>
</dbReference>
<dbReference type="SUPFAM" id="SSF50129">
    <property type="entry name" value="GroES-like"/>
    <property type="match status" value="1"/>
</dbReference>
<sequence>MTAEALPETMRALCLMDYGGGPGALQLVRRPVPKPAPGQLLVRVKAAPIHPADQMFLRGQYGVKKPLPVVPGFEGSGTVVAAGSLGGRLLVGRRVGVSTAQSPDGTWAEYVAVPVSQCLPLWPGIDDTQGASLFVNPFSAWAMMELARQGKHPALVQSAAASTLGRMLLRLSRQAGIPLVNVVRRAEQEELLRGLGAEHVVNSSEPEFEERLRLLCHELGVTLAFDAVAGAMTGQLLQALPEGGTVVVYGALSGEESRVPVGELIFRRQKVEGFWLGTWLSQGFGKSQLRAMVEVPLRMSKAFETPVRARFPLEAAEEALRLAGTDMTAGKVFFTPNP</sequence>
<dbReference type="RefSeq" id="WP_245767273.1">
    <property type="nucleotide sequence ID" value="NZ_FOIJ01000003.1"/>
</dbReference>
<dbReference type="EMBL" id="FOIJ01000003">
    <property type="protein sequence ID" value="SET55479.1"/>
    <property type="molecule type" value="Genomic_DNA"/>
</dbReference>
<dbReference type="PANTHER" id="PTHR48106">
    <property type="entry name" value="QUINONE OXIDOREDUCTASE PIG3-RELATED"/>
    <property type="match status" value="1"/>
</dbReference>
<dbReference type="AlphaFoldDB" id="A0A1I0FC13"/>
<dbReference type="CDD" id="cd08291">
    <property type="entry name" value="ETR_like_1"/>
    <property type="match status" value="1"/>
</dbReference>
<gene>
    <name evidence="4" type="ORF">SAMN05443639_103339</name>
</gene>
<evidence type="ECO:0000256" key="2">
    <source>
        <dbReference type="ARBA" id="ARBA00023002"/>
    </source>
</evidence>
<dbReference type="InterPro" id="IPR011032">
    <property type="entry name" value="GroES-like_sf"/>
</dbReference>
<feature type="domain" description="Enoyl reductase (ER)" evidence="3">
    <location>
        <begin position="20"/>
        <end position="334"/>
    </location>
</feature>
<dbReference type="InterPro" id="IPR036291">
    <property type="entry name" value="NAD(P)-bd_dom_sf"/>
</dbReference>
<dbReference type="Pfam" id="PF00107">
    <property type="entry name" value="ADH_zinc_N"/>
    <property type="match status" value="1"/>
</dbReference>
<dbReference type="GO" id="GO:0070402">
    <property type="term" value="F:NADPH binding"/>
    <property type="evidence" value="ECO:0007669"/>
    <property type="project" value="TreeGrafter"/>
</dbReference>
<protein>
    <submittedName>
        <fullName evidence="4">NADPH:quinone reductase</fullName>
    </submittedName>
</protein>